<feature type="compositionally biased region" description="Polar residues" evidence="7">
    <location>
        <begin position="482"/>
        <end position="493"/>
    </location>
</feature>
<dbReference type="Gramene" id="rna-AYBTSS11_LOCUS30322">
    <property type="protein sequence ID" value="CAJ1978137.1"/>
    <property type="gene ID" value="gene-AYBTSS11_LOCUS30322"/>
</dbReference>
<name>A0AA87B8H6_9FABA</name>
<feature type="coiled-coil region" evidence="6">
    <location>
        <begin position="580"/>
        <end position="607"/>
    </location>
</feature>
<dbReference type="EMBL" id="OY731408">
    <property type="protein sequence ID" value="CAJ1978137.1"/>
    <property type="molecule type" value="Genomic_DNA"/>
</dbReference>
<feature type="compositionally biased region" description="Basic and acidic residues" evidence="7">
    <location>
        <begin position="464"/>
        <end position="474"/>
    </location>
</feature>
<feature type="compositionally biased region" description="Low complexity" evidence="7">
    <location>
        <begin position="897"/>
        <end position="906"/>
    </location>
</feature>
<keyword evidence="2" id="KW-0677">Repeat</keyword>
<comment type="subcellular location">
    <subcellularLocation>
        <location evidence="1">Nucleus</location>
    </subcellularLocation>
</comment>
<feature type="compositionally biased region" description="Basic and acidic residues" evidence="7">
    <location>
        <begin position="956"/>
        <end position="970"/>
    </location>
</feature>
<dbReference type="GO" id="GO:0003729">
    <property type="term" value="F:mRNA binding"/>
    <property type="evidence" value="ECO:0007669"/>
    <property type="project" value="TreeGrafter"/>
</dbReference>
<dbReference type="InterPro" id="IPR012677">
    <property type="entry name" value="Nucleotide-bd_a/b_plait_sf"/>
</dbReference>
<proteinExistence type="predicted"/>
<keyword evidence="4" id="KW-0539">Nucleus</keyword>
<evidence type="ECO:0000256" key="2">
    <source>
        <dbReference type="ARBA" id="ARBA00022737"/>
    </source>
</evidence>
<dbReference type="Gene3D" id="3.30.70.330">
    <property type="match status" value="4"/>
</dbReference>
<feature type="domain" description="RRM" evidence="8">
    <location>
        <begin position="693"/>
        <end position="807"/>
    </location>
</feature>
<dbReference type="InterPro" id="IPR000504">
    <property type="entry name" value="RRM_dom"/>
</dbReference>
<dbReference type="CDD" id="cd12413">
    <property type="entry name" value="RRM1_RBM28_like"/>
    <property type="match status" value="1"/>
</dbReference>
<keyword evidence="3 5" id="KW-0694">RNA-binding</keyword>
<evidence type="ECO:0000256" key="4">
    <source>
        <dbReference type="ARBA" id="ARBA00023242"/>
    </source>
</evidence>
<dbReference type="CDD" id="cd12415">
    <property type="entry name" value="RRM3_RBM28_like"/>
    <property type="match status" value="1"/>
</dbReference>
<evidence type="ECO:0000256" key="1">
    <source>
        <dbReference type="ARBA" id="ARBA00004123"/>
    </source>
</evidence>
<feature type="compositionally biased region" description="Acidic residues" evidence="7">
    <location>
        <begin position="407"/>
        <end position="416"/>
    </location>
</feature>
<dbReference type="PANTHER" id="PTHR48039">
    <property type="entry name" value="RNA-BINDING MOTIF PROTEIN 14B"/>
    <property type="match status" value="1"/>
</dbReference>
<feature type="region of interest" description="Disordered" evidence="7">
    <location>
        <begin position="464"/>
        <end position="497"/>
    </location>
</feature>
<dbReference type="InterPro" id="IPR051945">
    <property type="entry name" value="RRM_MRD1_RNA_proc_ribogen"/>
</dbReference>
<evidence type="ECO:0000259" key="8">
    <source>
        <dbReference type="PROSITE" id="PS50102"/>
    </source>
</evidence>
<feature type="compositionally biased region" description="Polar residues" evidence="7">
    <location>
        <begin position="977"/>
        <end position="986"/>
    </location>
</feature>
<evidence type="ECO:0000256" key="6">
    <source>
        <dbReference type="SAM" id="Coils"/>
    </source>
</evidence>
<sequence>MGKKNKVKESGVKEHCSSTLFVSNLPYSFSNPQLEETFSQVGPVRRCFMVTQKGSAQHRGFGYVQFAVEEDANRAIDLKNGTSVEGRKIVVKHAMPRPRREERQSKPNKVDTADDHRKPKDDDVKDSKLSEAKKHVSVLKEEEVQVTIKQKDSRKPIEVKKSALCNDVVDEGGCSEKQRVARTVILGGLINSDMAEEVHSQAREIGTVCSVKYPLSRKDLEQHGLMQDGCPMDASSVIYTSVKSARASVAMLHKKEIRGETVWARQLGGEGSKTQKWKLIVRNLPFKAKDNEIRDMFSSAGYVWDVFIPQKSDTGLSKGFAFVKFTCKQDAENAIQKLNGSKFAKRVIAVDWAVPKKIFSGEMHDTHAPEKGQQNMSDEDSDEEDVELVDKKSVQGDDNDTSYSSAMEEEGAPPEDNFDKEADIARKVLNNLLASSSKGTSENNDSMFSKENIELRSDKIVKDAEEKVSDDSEKVLSISKPEISSGNNLSNPKGTEEEDLQRTVFISNLPFECDNEEVKQRFSAFGEVEYFAPVLHQVTKRPRGTGFLKFKTVEAAKTAISTAIAASGTGILLKGRLLKVLKALDKKSAHDKELEKAKNEVHDHRNLYLAKEGLILEGTTAAEGVSDSDMSKRQDALCYVAFGLANVVVKILSCSSVISSAGVSAQHYLWKFHRLERKKKTKLQSPNFHVSRTRLVIYNLPKSMNEKQLKKLCIDAVISRATKQKPVIRQIKFLKNEKNGKVAQERYSRGVAFVEFSEHQHALVALRILLSLTTETFGPEHRPIVEFALDNVQTLKLRKAKLQFQQQQAPQEDNNAMENDKPATVGVRKQDRKRKSREQGEPAKESVLNTMGESGGRGPLANGKSLQGHKSKRQIGNNKSKRGLKENPEALFMKPKNNQNGQNNGGVSVEDQNTATATNRRKSGNKDDDTGFRKRKMQNQEQEEGSKVSKKRPKKNKDSVGKDVVDKLDILIEQYRSKFSQKGSQENGEEKKPSKQLRKWFQS</sequence>
<dbReference type="GO" id="GO:0005634">
    <property type="term" value="C:nucleus"/>
    <property type="evidence" value="ECO:0007669"/>
    <property type="project" value="UniProtKB-SubCell"/>
</dbReference>
<organism evidence="9 10">
    <name type="scientific">Sphenostylis stenocarpa</name>
    <dbReference type="NCBI Taxonomy" id="92480"/>
    <lineage>
        <taxon>Eukaryota</taxon>
        <taxon>Viridiplantae</taxon>
        <taxon>Streptophyta</taxon>
        <taxon>Embryophyta</taxon>
        <taxon>Tracheophyta</taxon>
        <taxon>Spermatophyta</taxon>
        <taxon>Magnoliopsida</taxon>
        <taxon>eudicotyledons</taxon>
        <taxon>Gunneridae</taxon>
        <taxon>Pentapetalae</taxon>
        <taxon>rosids</taxon>
        <taxon>fabids</taxon>
        <taxon>Fabales</taxon>
        <taxon>Fabaceae</taxon>
        <taxon>Papilionoideae</taxon>
        <taxon>50 kb inversion clade</taxon>
        <taxon>NPAAA clade</taxon>
        <taxon>indigoferoid/millettioid clade</taxon>
        <taxon>Phaseoleae</taxon>
        <taxon>Sphenostylis</taxon>
    </lineage>
</organism>
<feature type="region of interest" description="Disordered" evidence="7">
    <location>
        <begin position="93"/>
        <end position="131"/>
    </location>
</feature>
<evidence type="ECO:0000256" key="5">
    <source>
        <dbReference type="PROSITE-ProRule" id="PRU00176"/>
    </source>
</evidence>
<feature type="compositionally biased region" description="Basic residues" evidence="7">
    <location>
        <begin position="994"/>
        <end position="1003"/>
    </location>
</feature>
<dbReference type="PANTHER" id="PTHR48039:SF5">
    <property type="entry name" value="RNA-BINDING PROTEIN 28"/>
    <property type="match status" value="1"/>
</dbReference>
<dbReference type="Pfam" id="PF00076">
    <property type="entry name" value="RRM_1"/>
    <property type="match status" value="3"/>
</dbReference>
<dbReference type="FunFam" id="3.30.70.330:FF:000182">
    <property type="entry name" value="RNA-binding motif protein 28"/>
    <property type="match status" value="1"/>
</dbReference>
<dbReference type="SUPFAM" id="SSF54928">
    <property type="entry name" value="RNA-binding domain, RBD"/>
    <property type="match status" value="4"/>
</dbReference>
<dbReference type="PROSITE" id="PS50102">
    <property type="entry name" value="RRM"/>
    <property type="match status" value="4"/>
</dbReference>
<accession>A0AA87B8H6</accession>
<evidence type="ECO:0000256" key="7">
    <source>
        <dbReference type="SAM" id="MobiDB-lite"/>
    </source>
</evidence>
<keyword evidence="6" id="KW-0175">Coiled coil</keyword>
<feature type="region of interest" description="Disordered" evidence="7">
    <location>
        <begin position="803"/>
        <end position="1003"/>
    </location>
</feature>
<keyword evidence="10" id="KW-1185">Reference proteome</keyword>
<dbReference type="Proteomes" id="UP001189624">
    <property type="component" value="Chromosome 11"/>
</dbReference>
<feature type="compositionally biased region" description="Basic and acidic residues" evidence="7">
    <location>
        <begin position="98"/>
        <end position="131"/>
    </location>
</feature>
<dbReference type="CDD" id="cd12416">
    <property type="entry name" value="RRM4_RBM28_like"/>
    <property type="match status" value="1"/>
</dbReference>
<dbReference type="FunFam" id="3.30.70.330:FF:000481">
    <property type="entry name" value="RNA-binding (RRM/RBD/RNP motifs) family protein"/>
    <property type="match status" value="1"/>
</dbReference>
<gene>
    <name evidence="9" type="ORF">AYBTSS11_LOCUS30322</name>
</gene>
<evidence type="ECO:0000313" key="9">
    <source>
        <dbReference type="EMBL" id="CAJ1978137.1"/>
    </source>
</evidence>
<dbReference type="SMART" id="SM00360">
    <property type="entry name" value="RRM"/>
    <property type="match status" value="4"/>
</dbReference>
<evidence type="ECO:0000313" key="10">
    <source>
        <dbReference type="Proteomes" id="UP001189624"/>
    </source>
</evidence>
<dbReference type="FunFam" id="3.30.70.330:FF:001728">
    <property type="match status" value="1"/>
</dbReference>
<reference evidence="9" key="1">
    <citation type="submission" date="2023-10" db="EMBL/GenBank/DDBJ databases">
        <authorList>
            <person name="Domelevo Entfellner J.-B."/>
        </authorList>
    </citation>
    <scope>NUCLEOTIDE SEQUENCE</scope>
</reference>
<evidence type="ECO:0000256" key="3">
    <source>
        <dbReference type="ARBA" id="ARBA00022884"/>
    </source>
</evidence>
<dbReference type="CDD" id="cd12414">
    <property type="entry name" value="RRM2_RBM28_like"/>
    <property type="match status" value="1"/>
</dbReference>
<feature type="compositionally biased region" description="Acidic residues" evidence="7">
    <location>
        <begin position="377"/>
        <end position="387"/>
    </location>
</feature>
<protein>
    <recommendedName>
        <fullName evidence="8">RRM domain-containing protein</fullName>
    </recommendedName>
</protein>
<dbReference type="AlphaFoldDB" id="A0AA87B8H6"/>
<feature type="domain" description="RRM" evidence="8">
    <location>
        <begin position="18"/>
        <end position="96"/>
    </location>
</feature>
<feature type="region of interest" description="Disordered" evidence="7">
    <location>
        <begin position="361"/>
        <end position="417"/>
    </location>
</feature>
<feature type="domain" description="RRM" evidence="8">
    <location>
        <begin position="502"/>
        <end position="585"/>
    </location>
</feature>
<feature type="domain" description="RRM" evidence="8">
    <location>
        <begin position="277"/>
        <end position="355"/>
    </location>
</feature>
<dbReference type="InterPro" id="IPR035979">
    <property type="entry name" value="RBD_domain_sf"/>
</dbReference>